<keyword evidence="5" id="KW-0812">Transmembrane</keyword>
<evidence type="ECO:0000259" key="6">
    <source>
        <dbReference type="PROSITE" id="PS50188"/>
    </source>
</evidence>
<reference evidence="7 8" key="1">
    <citation type="submission" date="2024-04" db="EMBL/GenBank/DDBJ databases">
        <authorList>
            <person name="Waldvogel A.-M."/>
            <person name="Schoenle A."/>
        </authorList>
    </citation>
    <scope>NUCLEOTIDE SEQUENCE [LARGE SCALE GENOMIC DNA]</scope>
</reference>
<proteinExistence type="predicted"/>
<name>A0AAV2KH81_KNICA</name>
<feature type="coiled-coil region" evidence="4">
    <location>
        <begin position="160"/>
        <end position="205"/>
    </location>
</feature>
<evidence type="ECO:0000313" key="7">
    <source>
        <dbReference type="EMBL" id="CAL1588250.1"/>
    </source>
</evidence>
<dbReference type="SUPFAM" id="SSF57845">
    <property type="entry name" value="B-box zinc-binding domain"/>
    <property type="match status" value="1"/>
</dbReference>
<dbReference type="SUPFAM" id="SSF49899">
    <property type="entry name" value="Concanavalin A-like lectins/glucanases"/>
    <property type="match status" value="1"/>
</dbReference>
<dbReference type="Pfam" id="PF13765">
    <property type="entry name" value="PRY"/>
    <property type="match status" value="1"/>
</dbReference>
<evidence type="ECO:0000256" key="1">
    <source>
        <dbReference type="ARBA" id="ARBA00022723"/>
    </source>
</evidence>
<feature type="domain" description="B30.2/SPRY" evidence="6">
    <location>
        <begin position="299"/>
        <end position="508"/>
    </location>
</feature>
<dbReference type="InterPro" id="IPR006574">
    <property type="entry name" value="PRY"/>
</dbReference>
<dbReference type="Gene3D" id="4.10.830.40">
    <property type="match status" value="1"/>
</dbReference>
<dbReference type="InterPro" id="IPR013320">
    <property type="entry name" value="ConA-like_dom_sf"/>
</dbReference>
<dbReference type="InterPro" id="IPR043136">
    <property type="entry name" value="B30.2/SPRY_sf"/>
</dbReference>
<dbReference type="GO" id="GO:0005886">
    <property type="term" value="C:plasma membrane"/>
    <property type="evidence" value="ECO:0007669"/>
    <property type="project" value="UniProtKB-SubCell"/>
</dbReference>
<dbReference type="AlphaFoldDB" id="A0AAV2KH81"/>
<keyword evidence="1" id="KW-0479">Metal-binding</keyword>
<evidence type="ECO:0000256" key="3">
    <source>
        <dbReference type="ARBA" id="ARBA00022833"/>
    </source>
</evidence>
<protein>
    <recommendedName>
        <fullName evidence="6">B30.2/SPRY domain-containing protein</fullName>
    </recommendedName>
</protein>
<dbReference type="InterPro" id="IPR001870">
    <property type="entry name" value="B30.2/SPRY"/>
</dbReference>
<gene>
    <name evidence="7" type="ORF">KC01_LOCUS18078</name>
</gene>
<sequence>MASTNNSSQEDQISAEEKSLNKEVMCDSCMGSPSRAEKSCLTCLVSYCTSHLRPHLENVKFENHRLVEPLHDIECPTCDVHSLPLVRVCLEHGLCVCSSCETEAHGGHVTASVAEARAKIESEVAEKQAEISCGVSEVEKAIGQLQGNNDTVKKLVQEASVAIEQQFSRLQSTVDEAKKNVMEILDREQRQALRQSENIQSHLEQRREELHRVQAQTNKLLRAKSNMDLLQKYSEWKKVSPDVSPPAVHGPSMKHLILYVQVVTDTTTDLSELVLSNYSKSMEQVSKSVGSKVKTKDTEPSTLPLPLTREDFLKYQKSLTFDPDTIHNFLRVTEDHRKLTNTSPWQHSYPDNGSRFDHWRQGLTSDSLYLGRHYIEADLSGEGAHVGVTYKSISLSYGDNSCKCNQSACKIFKGAYHYLYPFNIEYSLFASTMAFVMWKNVGRIVASQTHHHSFKFHAKDVCLGPVVGVLLVLTGLVTFVFYEIGSQMEDYKKDTAVDHASLWSSSPV</sequence>
<dbReference type="PANTHER" id="PTHR25465">
    <property type="entry name" value="B-BOX DOMAIN CONTAINING"/>
    <property type="match status" value="1"/>
</dbReference>
<dbReference type="SMART" id="SM00589">
    <property type="entry name" value="PRY"/>
    <property type="match status" value="1"/>
</dbReference>
<dbReference type="GO" id="GO:0008270">
    <property type="term" value="F:zinc ion binding"/>
    <property type="evidence" value="ECO:0007669"/>
    <property type="project" value="UniProtKB-KW"/>
</dbReference>
<keyword evidence="8" id="KW-1185">Reference proteome</keyword>
<dbReference type="Proteomes" id="UP001497482">
    <property type="component" value="Chromosome 18"/>
</dbReference>
<dbReference type="Pfam" id="PF25600">
    <property type="entry name" value="TRIM_CC"/>
    <property type="match status" value="1"/>
</dbReference>
<evidence type="ECO:0000256" key="5">
    <source>
        <dbReference type="SAM" id="Phobius"/>
    </source>
</evidence>
<feature type="transmembrane region" description="Helical" evidence="5">
    <location>
        <begin position="463"/>
        <end position="482"/>
    </location>
</feature>
<dbReference type="InterPro" id="IPR058030">
    <property type="entry name" value="TRIM8/14/16/25/29/45/65_CC"/>
</dbReference>
<dbReference type="PROSITE" id="PS50188">
    <property type="entry name" value="B302_SPRY"/>
    <property type="match status" value="1"/>
</dbReference>
<dbReference type="InterPro" id="IPR051051">
    <property type="entry name" value="E3_ubiq-ligase_TRIM/RNF"/>
</dbReference>
<keyword evidence="5" id="KW-1133">Transmembrane helix</keyword>
<accession>A0AAV2KH81</accession>
<keyword evidence="2" id="KW-0863">Zinc-finger</keyword>
<evidence type="ECO:0000256" key="4">
    <source>
        <dbReference type="SAM" id="Coils"/>
    </source>
</evidence>
<dbReference type="GO" id="GO:0015252">
    <property type="term" value="F:proton channel activity"/>
    <property type="evidence" value="ECO:0007669"/>
    <property type="project" value="InterPro"/>
</dbReference>
<dbReference type="GO" id="GO:0005737">
    <property type="term" value="C:cytoplasm"/>
    <property type="evidence" value="ECO:0007669"/>
    <property type="project" value="UniProtKB-ARBA"/>
</dbReference>
<dbReference type="EMBL" id="OZ035840">
    <property type="protein sequence ID" value="CAL1588250.1"/>
    <property type="molecule type" value="Genomic_DNA"/>
</dbReference>
<organism evidence="7 8">
    <name type="scientific">Knipowitschia caucasica</name>
    <name type="common">Caucasian dwarf goby</name>
    <name type="synonym">Pomatoschistus caucasicus</name>
    <dbReference type="NCBI Taxonomy" id="637954"/>
    <lineage>
        <taxon>Eukaryota</taxon>
        <taxon>Metazoa</taxon>
        <taxon>Chordata</taxon>
        <taxon>Craniata</taxon>
        <taxon>Vertebrata</taxon>
        <taxon>Euteleostomi</taxon>
        <taxon>Actinopterygii</taxon>
        <taxon>Neopterygii</taxon>
        <taxon>Teleostei</taxon>
        <taxon>Neoteleostei</taxon>
        <taxon>Acanthomorphata</taxon>
        <taxon>Gobiaria</taxon>
        <taxon>Gobiiformes</taxon>
        <taxon>Gobioidei</taxon>
        <taxon>Gobiidae</taxon>
        <taxon>Gobiinae</taxon>
        <taxon>Knipowitschia</taxon>
    </lineage>
</organism>
<dbReference type="PANTHER" id="PTHR25465:SF10">
    <property type="entry name" value="TRIPARTITE MOTIF-CONTAINING PROTEIN 16-RELATED"/>
    <property type="match status" value="1"/>
</dbReference>
<dbReference type="Gene3D" id="2.60.120.920">
    <property type="match status" value="1"/>
</dbReference>
<keyword evidence="4" id="KW-0175">Coiled coil</keyword>
<evidence type="ECO:0000313" key="8">
    <source>
        <dbReference type="Proteomes" id="UP001497482"/>
    </source>
</evidence>
<keyword evidence="5" id="KW-0472">Membrane</keyword>
<keyword evidence="3" id="KW-0862">Zinc</keyword>
<evidence type="ECO:0000256" key="2">
    <source>
        <dbReference type="ARBA" id="ARBA00022771"/>
    </source>
</evidence>